<evidence type="ECO:0000256" key="1">
    <source>
        <dbReference type="SAM" id="MobiDB-lite"/>
    </source>
</evidence>
<keyword evidence="3" id="KW-1185">Reference proteome</keyword>
<evidence type="ECO:0000313" key="3">
    <source>
        <dbReference type="Proteomes" id="UP000250235"/>
    </source>
</evidence>
<dbReference type="AlphaFoldDB" id="A0A2Z7AEN7"/>
<dbReference type="Proteomes" id="UP000250235">
    <property type="component" value="Unassembled WGS sequence"/>
</dbReference>
<sequence length="720" mass="81616">MAASLIQNAIQVNFDSVLSFPDEGMAQMFKALESTGLRGFLSCPSVLYEDDLLSLFAHSIFTDVFALPTEGLNSMDEVPKNLIYDARSVFSASGEPIKTSCKKKEMKIEFRLLNDIMAKSITFKAGSFDAVTHERFRLMTSIHCGLKINWSKILFEILKDMERRSLPTSEDPYSQNCWHLRCQKKSITAEEVTDETPVEIFVKKTAAKKRPALAAEPIMKRKRTTVGRAAPTEKNLAIVPVVQDPEPISVVPAEVALCGKVIAETAEIEMEETVETESRIDVSAITNDDAVFSSNVLSNEEGPLVEKEKETEKETTDKGKNVEKLIDSEDTDPLRKVLELTETSMSDEESMTIDDILRQIPEDMMQPSVTAEAHKDQIREALVKDIYSFFYSFSIRSFSALQSVSDLAAKEDMLQWAETYSLQTTVRRRLYIIAKYREMLLRKFLETRHNNFESGTPTSAIDLQVLDLLSEAHSMSVTRLLEQLKQHRLEWARPCSSKLFERAYVYSRGIHSRFYPSIKSTSWVRRFIFIDGSWTVVEGTDPWWRCGCRSAISRKKKQQLQRPFVDAFAPICIFIEPVQDLDSRKPYSGIVQRNWEEVCVDIVQFSLFVHLLSVRTYNLCRDIVEAGPVVDIDAVPTGMFNAIQHRIEVECLESIRPISPDSIPSSPSRMYFTDEIPQTSQFTVPPVVHPSTDFIGDIPQISMPTAVVPSADYTESFAQL</sequence>
<evidence type="ECO:0000313" key="2">
    <source>
        <dbReference type="EMBL" id="KZV17519.1"/>
    </source>
</evidence>
<protein>
    <submittedName>
        <fullName evidence="2">Uncharacterized protein</fullName>
    </submittedName>
</protein>
<organism evidence="2 3">
    <name type="scientific">Dorcoceras hygrometricum</name>
    <dbReference type="NCBI Taxonomy" id="472368"/>
    <lineage>
        <taxon>Eukaryota</taxon>
        <taxon>Viridiplantae</taxon>
        <taxon>Streptophyta</taxon>
        <taxon>Embryophyta</taxon>
        <taxon>Tracheophyta</taxon>
        <taxon>Spermatophyta</taxon>
        <taxon>Magnoliopsida</taxon>
        <taxon>eudicotyledons</taxon>
        <taxon>Gunneridae</taxon>
        <taxon>Pentapetalae</taxon>
        <taxon>asterids</taxon>
        <taxon>lamiids</taxon>
        <taxon>Lamiales</taxon>
        <taxon>Gesneriaceae</taxon>
        <taxon>Didymocarpoideae</taxon>
        <taxon>Trichosporeae</taxon>
        <taxon>Loxocarpinae</taxon>
        <taxon>Dorcoceras</taxon>
    </lineage>
</organism>
<feature type="compositionally biased region" description="Basic and acidic residues" evidence="1">
    <location>
        <begin position="304"/>
        <end position="318"/>
    </location>
</feature>
<dbReference type="OrthoDB" id="660555at2759"/>
<name>A0A2Z7AEN7_9LAMI</name>
<proteinExistence type="predicted"/>
<accession>A0A2Z7AEN7</accession>
<reference evidence="2 3" key="1">
    <citation type="journal article" date="2015" name="Proc. Natl. Acad. Sci. U.S.A.">
        <title>The resurrection genome of Boea hygrometrica: A blueprint for survival of dehydration.</title>
        <authorList>
            <person name="Xiao L."/>
            <person name="Yang G."/>
            <person name="Zhang L."/>
            <person name="Yang X."/>
            <person name="Zhao S."/>
            <person name="Ji Z."/>
            <person name="Zhou Q."/>
            <person name="Hu M."/>
            <person name="Wang Y."/>
            <person name="Chen M."/>
            <person name="Xu Y."/>
            <person name="Jin H."/>
            <person name="Xiao X."/>
            <person name="Hu G."/>
            <person name="Bao F."/>
            <person name="Hu Y."/>
            <person name="Wan P."/>
            <person name="Li L."/>
            <person name="Deng X."/>
            <person name="Kuang T."/>
            <person name="Xiang C."/>
            <person name="Zhu J.K."/>
            <person name="Oliver M.J."/>
            <person name="He Y."/>
        </authorList>
    </citation>
    <scope>NUCLEOTIDE SEQUENCE [LARGE SCALE GENOMIC DNA]</scope>
    <source>
        <strain evidence="3">cv. XS01</strain>
    </source>
</reference>
<gene>
    <name evidence="2" type="ORF">F511_38354</name>
</gene>
<feature type="region of interest" description="Disordered" evidence="1">
    <location>
        <begin position="299"/>
        <end position="318"/>
    </location>
</feature>
<dbReference type="EMBL" id="KV018168">
    <property type="protein sequence ID" value="KZV17519.1"/>
    <property type="molecule type" value="Genomic_DNA"/>
</dbReference>